<gene>
    <name evidence="1" type="ORF">GH266_06135</name>
</gene>
<name>A0A857C5D0_9HYPH</name>
<dbReference type="AlphaFoldDB" id="A0A857C5D0"/>
<dbReference type="Pfam" id="PF10025">
    <property type="entry name" value="DUF2267"/>
    <property type="match status" value="1"/>
</dbReference>
<dbReference type="InterPro" id="IPR038282">
    <property type="entry name" value="DUF2267_sf"/>
</dbReference>
<dbReference type="EMBL" id="CP046908">
    <property type="protein sequence ID" value="QGZ34127.1"/>
    <property type="molecule type" value="Genomic_DNA"/>
</dbReference>
<sequence>MPMPPDYQHAAADFDRLLEIARDNAGLATRNQTYTMVQGVFIVFRRRLALADAIRFSQVLPALARALFVADWDVEAPPRPFEDRETLTREVQALRRHHNFAPDTCIRDVARALRACCDEAELDRVLAGLSREARAFRQG</sequence>
<organism evidence="1 2">
    <name type="scientific">Stappia indica</name>
    <dbReference type="NCBI Taxonomy" id="538381"/>
    <lineage>
        <taxon>Bacteria</taxon>
        <taxon>Pseudomonadati</taxon>
        <taxon>Pseudomonadota</taxon>
        <taxon>Alphaproteobacteria</taxon>
        <taxon>Hyphomicrobiales</taxon>
        <taxon>Stappiaceae</taxon>
        <taxon>Stappia</taxon>
    </lineage>
</organism>
<evidence type="ECO:0000313" key="2">
    <source>
        <dbReference type="Proteomes" id="UP000435648"/>
    </source>
</evidence>
<dbReference type="Proteomes" id="UP000435648">
    <property type="component" value="Chromosome"/>
</dbReference>
<dbReference type="InterPro" id="IPR018727">
    <property type="entry name" value="DUF2267"/>
</dbReference>
<dbReference type="Gene3D" id="1.10.490.110">
    <property type="entry name" value="Uncharacterized conserved protein DUF2267"/>
    <property type="match status" value="1"/>
</dbReference>
<dbReference type="OrthoDB" id="20942at2"/>
<reference evidence="1 2" key="1">
    <citation type="submission" date="2019-12" db="EMBL/GenBank/DDBJ databases">
        <title>The genome of Stappia indica PHM037.</title>
        <authorList>
            <person name="Kacar D."/>
            <person name="Galan B."/>
            <person name="Canedo L."/>
            <person name="Rodriguez P."/>
            <person name="de la Calle F."/>
            <person name="Garcia J.L."/>
        </authorList>
    </citation>
    <scope>NUCLEOTIDE SEQUENCE [LARGE SCALE GENOMIC DNA]</scope>
    <source>
        <strain evidence="1 2">PHM037</strain>
    </source>
</reference>
<dbReference type="RefSeq" id="WP_158193110.1">
    <property type="nucleotide sequence ID" value="NZ_CP046908.1"/>
</dbReference>
<evidence type="ECO:0000313" key="1">
    <source>
        <dbReference type="EMBL" id="QGZ34127.1"/>
    </source>
</evidence>
<protein>
    <submittedName>
        <fullName evidence="1">DUF2267 domain-containing protein</fullName>
    </submittedName>
</protein>
<accession>A0A857C5D0</accession>
<proteinExistence type="predicted"/>
<dbReference type="KEGG" id="siw:GH266_06135"/>